<gene>
    <name evidence="3" type="ORF">EMPG_17825</name>
</gene>
<reference evidence="4" key="1">
    <citation type="journal article" date="2015" name="PLoS Genet.">
        <title>The dynamic genome and transcriptome of the human fungal pathogen Blastomyces and close relative Emmonsia.</title>
        <authorList>
            <person name="Munoz J.F."/>
            <person name="Gauthier G.M."/>
            <person name="Desjardins C.A."/>
            <person name="Gallo J.E."/>
            <person name="Holder J."/>
            <person name="Sullivan T.D."/>
            <person name="Marty A.J."/>
            <person name="Carmen J.C."/>
            <person name="Chen Z."/>
            <person name="Ding L."/>
            <person name="Gujja S."/>
            <person name="Magrini V."/>
            <person name="Misas E."/>
            <person name="Mitreva M."/>
            <person name="Priest M."/>
            <person name="Saif S."/>
            <person name="Whiston E.A."/>
            <person name="Young S."/>
            <person name="Zeng Q."/>
            <person name="Goldman W.E."/>
            <person name="Mardis E.R."/>
            <person name="Taylor J.W."/>
            <person name="McEwen J.G."/>
            <person name="Clay O.K."/>
            <person name="Klein B.S."/>
            <person name="Cuomo C.A."/>
        </authorList>
    </citation>
    <scope>NUCLEOTIDE SEQUENCE [LARGE SCALE GENOMIC DNA]</scope>
    <source>
        <strain evidence="4">UAMH 139</strain>
    </source>
</reference>
<feature type="compositionally biased region" description="Low complexity" evidence="1">
    <location>
        <begin position="81"/>
        <end position="92"/>
    </location>
</feature>
<dbReference type="OrthoDB" id="4757095at2759"/>
<dbReference type="EMBL" id="LDEV01002993">
    <property type="protein sequence ID" value="KLJ06687.1"/>
    <property type="molecule type" value="Genomic_DNA"/>
</dbReference>
<dbReference type="Pfam" id="PF24864">
    <property type="entry name" value="DUF7730"/>
    <property type="match status" value="1"/>
</dbReference>
<dbReference type="Proteomes" id="UP000053573">
    <property type="component" value="Unassembled WGS sequence"/>
</dbReference>
<protein>
    <recommendedName>
        <fullName evidence="2">DUF7730 domain-containing protein</fullName>
    </recommendedName>
</protein>
<dbReference type="InterPro" id="IPR056632">
    <property type="entry name" value="DUF7730"/>
</dbReference>
<dbReference type="PANTHER" id="PTHR38790">
    <property type="entry name" value="2EXR DOMAIN-CONTAINING PROTEIN-RELATED"/>
    <property type="match status" value="1"/>
</dbReference>
<feature type="domain" description="DUF7730" evidence="2">
    <location>
        <begin position="216"/>
        <end position="273"/>
    </location>
</feature>
<keyword evidence="4" id="KW-1185">Reference proteome</keyword>
<dbReference type="STRING" id="2060906.A0A0H1B6R6"/>
<feature type="region of interest" description="Disordered" evidence="1">
    <location>
        <begin position="156"/>
        <end position="186"/>
    </location>
</feature>
<sequence length="366" mass="40991">MRAPVDPFSCCGEVSEVSSDTRRTEWICCALCFWILCPVLSCMYACSACQTCHARHAEAKHHSRLITEASIPPLPKRRPRNLSLSPSRSRPSPHNHLVPIPPMLYGAKSQAGKLDDQASSPLFKLSAELRQMVYRGVLSGHEVAIMRIRRCSVAEQGGGAKGKAKPGRLSHLKYSAESRRGRRKSVQNPPWLPRYFGIVGIRPSPLNGDFEPNVPGEELLPLVKSCRRIYLEAINLLYSTNTFHFYHEDDFLAFSTATLPQRMEKLTSIHLHYFPDYYSIASNPQLSAVIPTMTNLRRLDISFTAILGRRQSSAWFDVAAADDVTKKDEDEEGLVARKLRDFRGGNVPINLRVEPPPSGGNQLRGR</sequence>
<accession>A0A0H1B6R6</accession>
<organism evidence="3 4">
    <name type="scientific">Blastomyces silverae</name>
    <dbReference type="NCBI Taxonomy" id="2060906"/>
    <lineage>
        <taxon>Eukaryota</taxon>
        <taxon>Fungi</taxon>
        <taxon>Dikarya</taxon>
        <taxon>Ascomycota</taxon>
        <taxon>Pezizomycotina</taxon>
        <taxon>Eurotiomycetes</taxon>
        <taxon>Eurotiomycetidae</taxon>
        <taxon>Onygenales</taxon>
        <taxon>Ajellomycetaceae</taxon>
        <taxon>Blastomyces</taxon>
    </lineage>
</organism>
<evidence type="ECO:0000313" key="4">
    <source>
        <dbReference type="Proteomes" id="UP000053573"/>
    </source>
</evidence>
<name>A0A0H1B6R6_9EURO</name>
<comment type="caution">
    <text evidence="3">The sequence shown here is derived from an EMBL/GenBank/DDBJ whole genome shotgun (WGS) entry which is preliminary data.</text>
</comment>
<evidence type="ECO:0000313" key="3">
    <source>
        <dbReference type="EMBL" id="KLJ06687.1"/>
    </source>
</evidence>
<evidence type="ECO:0000259" key="2">
    <source>
        <dbReference type="Pfam" id="PF24864"/>
    </source>
</evidence>
<feature type="compositionally biased region" description="Basic residues" evidence="1">
    <location>
        <begin position="162"/>
        <end position="171"/>
    </location>
</feature>
<dbReference type="AlphaFoldDB" id="A0A0H1B6R6"/>
<feature type="region of interest" description="Disordered" evidence="1">
    <location>
        <begin position="67"/>
        <end position="98"/>
    </location>
</feature>
<evidence type="ECO:0000256" key="1">
    <source>
        <dbReference type="SAM" id="MobiDB-lite"/>
    </source>
</evidence>
<proteinExistence type="predicted"/>